<evidence type="ECO:0000313" key="1">
    <source>
        <dbReference type="EMBL" id="SVB03961.1"/>
    </source>
</evidence>
<dbReference type="EMBL" id="UINC01026464">
    <property type="protein sequence ID" value="SVB03961.1"/>
    <property type="molecule type" value="Genomic_DNA"/>
</dbReference>
<accession>A0A382ARP6</accession>
<gene>
    <name evidence="1" type="ORF">METZ01_LOCUS156815</name>
</gene>
<dbReference type="SUPFAM" id="SSF56801">
    <property type="entry name" value="Acetyl-CoA synthetase-like"/>
    <property type="match status" value="1"/>
</dbReference>
<dbReference type="AlphaFoldDB" id="A0A382ARP6"/>
<organism evidence="1">
    <name type="scientific">marine metagenome</name>
    <dbReference type="NCBI Taxonomy" id="408172"/>
    <lineage>
        <taxon>unclassified sequences</taxon>
        <taxon>metagenomes</taxon>
        <taxon>ecological metagenomes</taxon>
    </lineage>
</organism>
<protein>
    <submittedName>
        <fullName evidence="1">Uncharacterized protein</fullName>
    </submittedName>
</protein>
<proteinExistence type="predicted"/>
<sequence length="61" mass="6418">MVGRLKDVIIKFGFNVYPREIETRIESSDGTRGGSGQSTDSLLCEAACACIVPVEGAIVTG</sequence>
<reference evidence="1" key="1">
    <citation type="submission" date="2018-05" db="EMBL/GenBank/DDBJ databases">
        <authorList>
            <person name="Lanie J.A."/>
            <person name="Ng W.-L."/>
            <person name="Kazmierczak K.M."/>
            <person name="Andrzejewski T.M."/>
            <person name="Davidsen T.M."/>
            <person name="Wayne K.J."/>
            <person name="Tettelin H."/>
            <person name="Glass J.I."/>
            <person name="Rusch D."/>
            <person name="Podicherti R."/>
            <person name="Tsui H.-C.T."/>
            <person name="Winkler M.E."/>
        </authorList>
    </citation>
    <scope>NUCLEOTIDE SEQUENCE</scope>
</reference>
<name>A0A382ARP6_9ZZZZ</name>